<evidence type="ECO:0000313" key="9">
    <source>
        <dbReference type="Proteomes" id="UP001620626"/>
    </source>
</evidence>
<dbReference type="PANTHER" id="PTHR44167">
    <property type="entry name" value="OVARIAN-SPECIFIC SERINE/THREONINE-PROTEIN KINASE LOK-RELATED"/>
    <property type="match status" value="1"/>
</dbReference>
<keyword evidence="9" id="KW-1185">Reference proteome</keyword>
<dbReference type="Pfam" id="PF00069">
    <property type="entry name" value="Pkinase"/>
    <property type="match status" value="1"/>
</dbReference>
<dbReference type="InterPro" id="IPR000719">
    <property type="entry name" value="Prot_kinase_dom"/>
</dbReference>
<dbReference type="PROSITE" id="PS00108">
    <property type="entry name" value="PROTEIN_KINASE_ST"/>
    <property type="match status" value="1"/>
</dbReference>
<reference evidence="8 9" key="1">
    <citation type="submission" date="2024-10" db="EMBL/GenBank/DDBJ databases">
        <authorList>
            <person name="Kim D."/>
        </authorList>
    </citation>
    <scope>NUCLEOTIDE SEQUENCE [LARGE SCALE GENOMIC DNA]</scope>
    <source>
        <strain evidence="8">BH-2024</strain>
    </source>
</reference>
<dbReference type="EMBL" id="JBICBT010000850">
    <property type="protein sequence ID" value="KAL3096842.1"/>
    <property type="molecule type" value="Genomic_DNA"/>
</dbReference>
<dbReference type="Proteomes" id="UP001620626">
    <property type="component" value="Unassembled WGS sequence"/>
</dbReference>
<dbReference type="SUPFAM" id="SSF54160">
    <property type="entry name" value="Chromo domain-like"/>
    <property type="match status" value="1"/>
</dbReference>
<dbReference type="InterPro" id="IPR016197">
    <property type="entry name" value="Chromo-like_dom_sf"/>
</dbReference>
<dbReference type="PROSITE" id="PS50011">
    <property type="entry name" value="PROTEIN_KINASE_DOM"/>
    <property type="match status" value="1"/>
</dbReference>
<proteinExistence type="predicted"/>
<evidence type="ECO:0000256" key="1">
    <source>
        <dbReference type="ARBA" id="ARBA00022741"/>
    </source>
</evidence>
<feature type="region of interest" description="Disordered" evidence="5">
    <location>
        <begin position="1309"/>
        <end position="1340"/>
    </location>
</feature>
<dbReference type="InterPro" id="IPR000953">
    <property type="entry name" value="Chromo/chromo_shadow_dom"/>
</dbReference>
<keyword evidence="4" id="KW-0175">Coiled coil</keyword>
<evidence type="ECO:0000259" key="6">
    <source>
        <dbReference type="PROSITE" id="PS50011"/>
    </source>
</evidence>
<evidence type="ECO:0000256" key="3">
    <source>
        <dbReference type="PROSITE-ProRule" id="PRU10141"/>
    </source>
</evidence>
<dbReference type="InterPro" id="IPR011009">
    <property type="entry name" value="Kinase-like_dom_sf"/>
</dbReference>
<name>A0ABD2K1S9_9BILA</name>
<dbReference type="PROSITE" id="PS00107">
    <property type="entry name" value="PROTEIN_KINASE_ATP"/>
    <property type="match status" value="1"/>
</dbReference>
<evidence type="ECO:0008006" key="10">
    <source>
        <dbReference type="Google" id="ProtNLM"/>
    </source>
</evidence>
<sequence>MSNKVVPKEQKLAMGQCHCGQSNISEMNEAHEMTNLADNATIKLLLKKKDEPIGEGSFSEVQHAVLLAIGARPYHKCVALKRTYIDWETSDWQKHVKEWKIQKAFDALPKNERVIKLIAYGYHGMELGNPNPTVFSILELGQHDLIGHMKQKRKEWAESQIQVGDEQLEPDIRQLVETLRDMHQLIMHLDLKPQNLLYVKEENGKDSVMKAIDFGSAQFIVEEEDVQRQQMANFCKWFVINDPLTTKYYESPEHHKLCNWGYMLHNERSMRLSSKTDIWALGIIAYEMAYFGLNFGPKLEEGDGQKICAVTNNKKERNKFIAWLWTIFSAERDDVLFGKKAILVKEPKKRPTANGILDFLDGKCRFTTVPMPPMLLPWLSMETLKGHVEKALNVFKKHLNNSELGGRKKKMAKKRADKAAALLRIIAKTSAKEWPNTDKMSEMPCDTKTTNRMMQAKERQNDHRMPMPLGKTAINGAENKKALTPTAKKTIFATNSPEKLSDIEKAIGLSLSPSIQNALNLPKEYTGLFENLQVAFWHRHIKVVHQFGQKFSTILSKIGYIQLVDQLNKVFARNKKNDVKMLKTVVGIVRKALDSEWAEIDEMAPAQKIEKSPEGEGKEWHDAENRCWHITNDGIEKLKAMKLYELIYEHILEKHFDNSNDTTNNRQLVAQQKAFFIFDWLRKIVSELNTFRKKEEQKLLEEIKNRKLELEEKENESRKAMDEIWGDKAAEFKEHIDEMDRIIASVKKEIDKTDREIKQLSLQQLLKRVGNEKRRTDKNGLINFLCSSTDCDSDEQFVDSLFAELSVPSVTSEFVTFITKSSNKSALKSLCAMDKQIQLVDYTDDESESSSTAPPKQRSKCVWGLSGDPLSFANEGFEQLTLVVQDNEAVATALQAMFNETSPLDESLAGDQQRPKRRAALQAERALSMLSAKRSRNVPLAAANDQPQVMRAPNKSGRAFLSACDESNGMAIERSDHLQIVLDNPKANSLKVREAMGTDTAGNATADAGSVGNGTADEALSTTIDCANESISTEAPVVSTSSSSSSSMTYTARQRQNYNKKLRQQNGQMFVDAPAEKFGPRVRKNPKAGKYEVQAILATTTYKKDGQLRRIFYVGWLGYSEKYYSWVLSEWMDTQELVTEFTVNSVISWIFKAIRGEEVPDEIAEKLRTNPEYISLMNELRRNVDIRTTPIGFSPTLAGDLTQQRIFLNICLILFRRSRSRSRSRPSAPHSEPAIEMVELSTNSNAAARHRRNFPPLPIPQIPPVTRPAPGAVDENAQGFIEDSWIGQMIKTYEQLAALREAEASATIDKNTMDGLATKPKDKSKSVHVLATIPEEDEKK</sequence>
<comment type="caution">
    <text evidence="8">The sequence shown here is derived from an EMBL/GenBank/DDBJ whole genome shotgun (WGS) entry which is preliminary data.</text>
</comment>
<keyword evidence="1 3" id="KW-0547">Nucleotide-binding</keyword>
<evidence type="ECO:0000256" key="2">
    <source>
        <dbReference type="ARBA" id="ARBA00022840"/>
    </source>
</evidence>
<dbReference type="PANTHER" id="PTHR44167:SF24">
    <property type="entry name" value="SERINE_THREONINE-PROTEIN KINASE CHK2"/>
    <property type="match status" value="1"/>
</dbReference>
<feature type="binding site" evidence="3">
    <location>
        <position position="81"/>
    </location>
    <ligand>
        <name>ATP</name>
        <dbReference type="ChEBI" id="CHEBI:30616"/>
    </ligand>
</feature>
<dbReference type="GO" id="GO:0005524">
    <property type="term" value="F:ATP binding"/>
    <property type="evidence" value="ECO:0007669"/>
    <property type="project" value="UniProtKB-UniRule"/>
</dbReference>
<evidence type="ECO:0000256" key="5">
    <source>
        <dbReference type="SAM" id="MobiDB-lite"/>
    </source>
</evidence>
<keyword evidence="2 3" id="KW-0067">ATP-binding</keyword>
<accession>A0ABD2K1S9</accession>
<dbReference type="PROSITE" id="PS50013">
    <property type="entry name" value="CHROMO_2"/>
    <property type="match status" value="1"/>
</dbReference>
<protein>
    <recommendedName>
        <fullName evidence="10">Protein kinase domain-containing protein</fullName>
    </recommendedName>
</protein>
<evidence type="ECO:0000259" key="7">
    <source>
        <dbReference type="PROSITE" id="PS50013"/>
    </source>
</evidence>
<evidence type="ECO:0000256" key="4">
    <source>
        <dbReference type="SAM" id="Coils"/>
    </source>
</evidence>
<dbReference type="InterPro" id="IPR017441">
    <property type="entry name" value="Protein_kinase_ATP_BS"/>
</dbReference>
<gene>
    <name evidence="8" type="ORF">niasHT_029130</name>
</gene>
<feature type="domain" description="Protein kinase" evidence="6">
    <location>
        <begin position="47"/>
        <end position="379"/>
    </location>
</feature>
<organism evidence="8 9">
    <name type="scientific">Heterodera trifolii</name>
    <dbReference type="NCBI Taxonomy" id="157864"/>
    <lineage>
        <taxon>Eukaryota</taxon>
        <taxon>Metazoa</taxon>
        <taxon>Ecdysozoa</taxon>
        <taxon>Nematoda</taxon>
        <taxon>Chromadorea</taxon>
        <taxon>Rhabditida</taxon>
        <taxon>Tylenchina</taxon>
        <taxon>Tylenchomorpha</taxon>
        <taxon>Tylenchoidea</taxon>
        <taxon>Heteroderidae</taxon>
        <taxon>Heteroderinae</taxon>
        <taxon>Heterodera</taxon>
    </lineage>
</organism>
<dbReference type="Gene3D" id="2.40.50.40">
    <property type="match status" value="1"/>
</dbReference>
<evidence type="ECO:0000313" key="8">
    <source>
        <dbReference type="EMBL" id="KAL3096842.1"/>
    </source>
</evidence>
<dbReference type="SMART" id="SM00220">
    <property type="entry name" value="S_TKc"/>
    <property type="match status" value="1"/>
</dbReference>
<dbReference type="InterPro" id="IPR008271">
    <property type="entry name" value="Ser/Thr_kinase_AS"/>
</dbReference>
<feature type="coiled-coil region" evidence="4">
    <location>
        <begin position="693"/>
        <end position="763"/>
    </location>
</feature>
<dbReference type="SUPFAM" id="SSF56112">
    <property type="entry name" value="Protein kinase-like (PK-like)"/>
    <property type="match status" value="1"/>
</dbReference>
<feature type="domain" description="Chromo" evidence="7">
    <location>
        <begin position="1091"/>
        <end position="1141"/>
    </location>
</feature>
<dbReference type="Gene3D" id="1.10.510.10">
    <property type="entry name" value="Transferase(Phosphotransferase) domain 1"/>
    <property type="match status" value="1"/>
</dbReference>